<dbReference type="STRING" id="1848.SAMN05443637_124107"/>
<feature type="domain" description="N-acetyltransferase" evidence="1">
    <location>
        <begin position="1"/>
        <end position="157"/>
    </location>
</feature>
<accession>A0A1M6ZQL8</accession>
<dbReference type="Proteomes" id="UP000184363">
    <property type="component" value="Unassembled WGS sequence"/>
</dbReference>
<dbReference type="OrthoDB" id="4256927at2"/>
<sequence length="168" mass="18652">MIRPLHPDDVPALDRMLARCSPESIWLRFRGRPNGFPSSYLQRCLTGEQPALVDEQEGEVVAMGSIGPVPGEPGVAEMAVLVEDRWQHLGLGRRLMLALLVQAGPRVVRMHMVRSSLSAHLATTLRVLAVERHGSETVLDVDARSAVEHWSERRRDRGERGDVLVQPG</sequence>
<dbReference type="Pfam" id="PF00583">
    <property type="entry name" value="Acetyltransf_1"/>
    <property type="match status" value="1"/>
</dbReference>
<dbReference type="CDD" id="cd04301">
    <property type="entry name" value="NAT_SF"/>
    <property type="match status" value="1"/>
</dbReference>
<dbReference type="AlphaFoldDB" id="A0A1M6ZQL8"/>
<reference evidence="2 3" key="1">
    <citation type="submission" date="2016-11" db="EMBL/GenBank/DDBJ databases">
        <authorList>
            <person name="Jaros S."/>
            <person name="Januszkiewicz K."/>
            <person name="Wedrychowicz H."/>
        </authorList>
    </citation>
    <scope>NUCLEOTIDE SEQUENCE [LARGE SCALE GENOMIC DNA]</scope>
    <source>
        <strain evidence="2 3">DSM 43832</strain>
    </source>
</reference>
<protein>
    <recommendedName>
        <fullName evidence="1">N-acetyltransferase domain-containing protein</fullName>
    </recommendedName>
</protein>
<proteinExistence type="predicted"/>
<dbReference type="PROSITE" id="PS51186">
    <property type="entry name" value="GNAT"/>
    <property type="match status" value="1"/>
</dbReference>
<dbReference type="InterPro" id="IPR016181">
    <property type="entry name" value="Acyl_CoA_acyltransferase"/>
</dbReference>
<evidence type="ECO:0000313" key="2">
    <source>
        <dbReference type="EMBL" id="SHL32635.1"/>
    </source>
</evidence>
<dbReference type="SUPFAM" id="SSF55729">
    <property type="entry name" value="Acyl-CoA N-acyltransferases (Nat)"/>
    <property type="match status" value="1"/>
</dbReference>
<dbReference type="EMBL" id="FRAP01000024">
    <property type="protein sequence ID" value="SHL32635.1"/>
    <property type="molecule type" value="Genomic_DNA"/>
</dbReference>
<name>A0A1M6ZQL8_PSETH</name>
<dbReference type="GO" id="GO:0016747">
    <property type="term" value="F:acyltransferase activity, transferring groups other than amino-acyl groups"/>
    <property type="evidence" value="ECO:0007669"/>
    <property type="project" value="InterPro"/>
</dbReference>
<dbReference type="Gene3D" id="3.40.630.30">
    <property type="match status" value="1"/>
</dbReference>
<gene>
    <name evidence="2" type="ORF">SAMN05443637_124107</name>
</gene>
<evidence type="ECO:0000259" key="1">
    <source>
        <dbReference type="PROSITE" id="PS51186"/>
    </source>
</evidence>
<keyword evidence="3" id="KW-1185">Reference proteome</keyword>
<dbReference type="RefSeq" id="WP_073459947.1">
    <property type="nucleotide sequence ID" value="NZ_FRAP01000024.1"/>
</dbReference>
<dbReference type="InterPro" id="IPR000182">
    <property type="entry name" value="GNAT_dom"/>
</dbReference>
<evidence type="ECO:0000313" key="3">
    <source>
        <dbReference type="Proteomes" id="UP000184363"/>
    </source>
</evidence>
<organism evidence="2 3">
    <name type="scientific">Pseudonocardia thermophila</name>
    <dbReference type="NCBI Taxonomy" id="1848"/>
    <lineage>
        <taxon>Bacteria</taxon>
        <taxon>Bacillati</taxon>
        <taxon>Actinomycetota</taxon>
        <taxon>Actinomycetes</taxon>
        <taxon>Pseudonocardiales</taxon>
        <taxon>Pseudonocardiaceae</taxon>
        <taxon>Pseudonocardia</taxon>
    </lineage>
</organism>